<evidence type="ECO:0000256" key="2">
    <source>
        <dbReference type="ARBA" id="ARBA00004481"/>
    </source>
</evidence>
<dbReference type="PROSITE" id="PS50195">
    <property type="entry name" value="PX"/>
    <property type="match status" value="1"/>
</dbReference>
<evidence type="ECO:0000256" key="4">
    <source>
        <dbReference type="ARBA" id="ARBA00022554"/>
    </source>
</evidence>
<evidence type="ECO:0000256" key="1">
    <source>
        <dbReference type="ARBA" id="ARBA00004148"/>
    </source>
</evidence>
<dbReference type="STRING" id="1230905.A0A1G4JQP0"/>
<reference evidence="11 12" key="1">
    <citation type="submission" date="2016-03" db="EMBL/GenBank/DDBJ databases">
        <authorList>
            <person name="Devillers H."/>
        </authorList>
    </citation>
    <scope>NUCLEOTIDE SEQUENCE [LARGE SCALE GENOMIC DNA]</scope>
    <source>
        <strain evidence="11">CBS 11717</strain>
    </source>
</reference>
<evidence type="ECO:0000256" key="3">
    <source>
        <dbReference type="ARBA" id="ARBA00007426"/>
    </source>
</evidence>
<organism evidence="11 12">
    <name type="scientific">Lachancea mirantina</name>
    <dbReference type="NCBI Taxonomy" id="1230905"/>
    <lineage>
        <taxon>Eukaryota</taxon>
        <taxon>Fungi</taxon>
        <taxon>Dikarya</taxon>
        <taxon>Ascomycota</taxon>
        <taxon>Saccharomycotina</taxon>
        <taxon>Saccharomycetes</taxon>
        <taxon>Saccharomycetales</taxon>
        <taxon>Saccharomycetaceae</taxon>
        <taxon>Lachancea</taxon>
    </lineage>
</organism>
<keyword evidence="6" id="KW-0472">Membrane</keyword>
<dbReference type="GO" id="GO:0032266">
    <property type="term" value="F:phosphatidylinositol-3-phosphate binding"/>
    <property type="evidence" value="ECO:0007669"/>
    <property type="project" value="InterPro"/>
</dbReference>
<evidence type="ECO:0000256" key="9">
    <source>
        <dbReference type="ARBA" id="ARBA00033785"/>
    </source>
</evidence>
<dbReference type="Pfam" id="PF00787">
    <property type="entry name" value="PX"/>
    <property type="match status" value="1"/>
</dbReference>
<comment type="function">
    <text evidence="7">Recruits the lipid transfer protein VPS13 to endosomal and vacuolar membranes.</text>
</comment>
<evidence type="ECO:0000256" key="7">
    <source>
        <dbReference type="ARBA" id="ARBA00033728"/>
    </source>
</evidence>
<protein>
    <recommendedName>
        <fullName evidence="8">Endosomal/vacuolar adapter protein YPT35</fullName>
    </recommendedName>
    <alternativeName>
        <fullName evidence="9">PX domain-containing protein YPT35</fullName>
    </alternativeName>
</protein>
<evidence type="ECO:0000313" key="11">
    <source>
        <dbReference type="EMBL" id="SCU93106.1"/>
    </source>
</evidence>
<sequence>MGHTVQFLAPEPISLVNNEPCAGDTALAGALRFKHITVGDCTIVNTQWSRFAVWQIELVLCATATTGGTNPRIYVYKRYTDFVRFRARLLDALPASLRANVPDLPPKVSWLESWQYDNVNLNNKWLARRRAGLDLFLNQVLLNDTLLSKAIGCVREFLEK</sequence>
<dbReference type="InterPro" id="IPR037917">
    <property type="entry name" value="Ypt35_PX"/>
</dbReference>
<evidence type="ECO:0000256" key="8">
    <source>
        <dbReference type="ARBA" id="ARBA00033774"/>
    </source>
</evidence>
<dbReference type="Proteomes" id="UP000191024">
    <property type="component" value="Chromosome E"/>
</dbReference>
<dbReference type="EMBL" id="LT598465">
    <property type="protein sequence ID" value="SCU93106.1"/>
    <property type="molecule type" value="Genomic_DNA"/>
</dbReference>
<evidence type="ECO:0000256" key="6">
    <source>
        <dbReference type="ARBA" id="ARBA00023136"/>
    </source>
</evidence>
<keyword evidence="4" id="KW-0926">Vacuole</keyword>
<dbReference type="GO" id="GO:0010008">
    <property type="term" value="C:endosome membrane"/>
    <property type="evidence" value="ECO:0007669"/>
    <property type="project" value="UniProtKB-SubCell"/>
</dbReference>
<evidence type="ECO:0000313" key="12">
    <source>
        <dbReference type="Proteomes" id="UP000191024"/>
    </source>
</evidence>
<proteinExistence type="inferred from homology"/>
<dbReference type="SUPFAM" id="SSF64268">
    <property type="entry name" value="PX domain"/>
    <property type="match status" value="1"/>
</dbReference>
<dbReference type="AlphaFoldDB" id="A0A1G4JQP0"/>
<dbReference type="GO" id="GO:0005774">
    <property type="term" value="C:vacuolar membrane"/>
    <property type="evidence" value="ECO:0007669"/>
    <property type="project" value="UniProtKB-SubCell"/>
</dbReference>
<dbReference type="OrthoDB" id="10254720at2759"/>
<gene>
    <name evidence="11" type="ORF">LAMI_0E13234G</name>
</gene>
<comment type="subcellular location">
    <subcellularLocation>
        <location evidence="2">Endosome membrane</location>
        <topology evidence="2">Peripheral membrane protein</topology>
    </subcellularLocation>
    <subcellularLocation>
        <location evidence="1">Vacuole membrane</location>
        <topology evidence="1">Peripheral membrane protein</topology>
    </subcellularLocation>
</comment>
<evidence type="ECO:0000259" key="10">
    <source>
        <dbReference type="PROSITE" id="PS50195"/>
    </source>
</evidence>
<evidence type="ECO:0000256" key="5">
    <source>
        <dbReference type="ARBA" id="ARBA00022753"/>
    </source>
</evidence>
<dbReference type="Gene3D" id="3.30.1520.10">
    <property type="entry name" value="Phox-like domain"/>
    <property type="match status" value="1"/>
</dbReference>
<name>A0A1G4JQP0_9SACH</name>
<keyword evidence="5" id="KW-0967">Endosome</keyword>
<dbReference type="InterPro" id="IPR036871">
    <property type="entry name" value="PX_dom_sf"/>
</dbReference>
<comment type="similarity">
    <text evidence="3">Belongs to the YPT35 family.</text>
</comment>
<dbReference type="CDD" id="cd07280">
    <property type="entry name" value="PX_YPT35"/>
    <property type="match status" value="1"/>
</dbReference>
<feature type="domain" description="PX" evidence="10">
    <location>
        <begin position="32"/>
        <end position="160"/>
    </location>
</feature>
<keyword evidence="12" id="KW-1185">Reference proteome</keyword>
<accession>A0A1G4JQP0</accession>
<dbReference type="InterPro" id="IPR001683">
    <property type="entry name" value="PX_dom"/>
</dbReference>